<reference evidence="2 3" key="1">
    <citation type="journal article" date="2015" name="Nature">
        <title>rRNA introns, odd ribosomes, and small enigmatic genomes across a large radiation of phyla.</title>
        <authorList>
            <person name="Brown C.T."/>
            <person name="Hug L.A."/>
            <person name="Thomas B.C."/>
            <person name="Sharon I."/>
            <person name="Castelle C.J."/>
            <person name="Singh A."/>
            <person name="Wilkins M.J."/>
            <person name="Williams K.H."/>
            <person name="Banfield J.F."/>
        </authorList>
    </citation>
    <scope>NUCLEOTIDE SEQUENCE [LARGE SCALE GENOMIC DNA]</scope>
</reference>
<feature type="transmembrane region" description="Helical" evidence="1">
    <location>
        <begin position="76"/>
        <end position="101"/>
    </location>
</feature>
<keyword evidence="1" id="KW-1133">Transmembrane helix</keyword>
<keyword evidence="1" id="KW-0472">Membrane</keyword>
<keyword evidence="1" id="KW-0812">Transmembrane</keyword>
<dbReference type="EMBL" id="LCKX01000002">
    <property type="protein sequence ID" value="KKU08124.1"/>
    <property type="molecule type" value="Genomic_DNA"/>
</dbReference>
<dbReference type="InterPro" id="IPR043993">
    <property type="entry name" value="T4SS_pilin"/>
</dbReference>
<dbReference type="AlphaFoldDB" id="A0A0G1MIX6"/>
<sequence length="158" mass="17067">MPTSLRKHFFATSPFLLWGVGAVFALLLQAPQARASYQLAEDTAPTSASADINKQLDAAGGRTGLKNQDPRQTVAYIIYVSLTLLGMVFVGLVTYAGFLWLTAGGEEDKIKTAKGLITNGIIGIAIVLSAYGISRLVFNYLLKATVNPLNEYYPSTYK</sequence>
<evidence type="ECO:0000313" key="3">
    <source>
        <dbReference type="Proteomes" id="UP000033999"/>
    </source>
</evidence>
<dbReference type="Pfam" id="PF18895">
    <property type="entry name" value="T4SS_pilin"/>
    <property type="match status" value="1"/>
</dbReference>
<evidence type="ECO:0000256" key="1">
    <source>
        <dbReference type="SAM" id="Phobius"/>
    </source>
</evidence>
<feature type="transmembrane region" description="Helical" evidence="1">
    <location>
        <begin position="113"/>
        <end position="133"/>
    </location>
</feature>
<proteinExistence type="predicted"/>
<accession>A0A0G1MIX6</accession>
<protein>
    <submittedName>
        <fullName evidence="2">Uncharacterized protein</fullName>
    </submittedName>
</protein>
<evidence type="ECO:0000313" key="2">
    <source>
        <dbReference type="EMBL" id="KKU08124.1"/>
    </source>
</evidence>
<organism evidence="2 3">
    <name type="scientific">Candidatus Magasanikbacteria bacterium GW2011_GWA2_45_39</name>
    <dbReference type="NCBI Taxonomy" id="1619041"/>
    <lineage>
        <taxon>Bacteria</taxon>
        <taxon>Candidatus Magasanikiibacteriota</taxon>
    </lineage>
</organism>
<name>A0A0G1MIX6_9BACT</name>
<gene>
    <name evidence="2" type="ORF">UX10_C0002G0033</name>
</gene>
<dbReference type="Proteomes" id="UP000033999">
    <property type="component" value="Unassembled WGS sequence"/>
</dbReference>
<comment type="caution">
    <text evidence="2">The sequence shown here is derived from an EMBL/GenBank/DDBJ whole genome shotgun (WGS) entry which is preliminary data.</text>
</comment>